<dbReference type="PANTHER" id="PTHR46244">
    <property type="entry name" value="PHOSPHOENOLPYRUVATE-PROTEIN PHOSPHOTRANSFERASE"/>
    <property type="match status" value="1"/>
</dbReference>
<dbReference type="PANTHER" id="PTHR46244:SF3">
    <property type="entry name" value="PHOSPHOENOLPYRUVATE-PROTEIN PHOSPHOTRANSFERASE"/>
    <property type="match status" value="1"/>
</dbReference>
<comment type="catalytic activity">
    <reaction evidence="1 17">
        <text>L-histidyl-[protein] + phosphoenolpyruvate = N(pros)-phospho-L-histidyl-[protein] + pyruvate</text>
        <dbReference type="Rhea" id="RHEA:23880"/>
        <dbReference type="Rhea" id="RHEA-COMP:9745"/>
        <dbReference type="Rhea" id="RHEA-COMP:9746"/>
        <dbReference type="ChEBI" id="CHEBI:15361"/>
        <dbReference type="ChEBI" id="CHEBI:29979"/>
        <dbReference type="ChEBI" id="CHEBI:58702"/>
        <dbReference type="ChEBI" id="CHEBI:64837"/>
        <dbReference type="EC" id="2.7.3.9"/>
    </reaction>
</comment>
<dbReference type="PRINTS" id="PR01736">
    <property type="entry name" value="PHPHTRNFRASE"/>
</dbReference>
<feature type="domain" description="PEP-utilising enzyme mobile" evidence="18">
    <location>
        <begin position="153"/>
        <end position="225"/>
    </location>
</feature>
<comment type="subcellular location">
    <subcellularLocation>
        <location evidence="4 17">Cytoplasm</location>
    </subcellularLocation>
</comment>
<dbReference type="InterPro" id="IPR036618">
    <property type="entry name" value="PtsI_HPr-bd_sf"/>
</dbReference>
<evidence type="ECO:0000256" key="5">
    <source>
        <dbReference type="ARBA" id="ARBA00007837"/>
    </source>
</evidence>
<dbReference type="Pfam" id="PF00391">
    <property type="entry name" value="PEP-utilizers"/>
    <property type="match status" value="1"/>
</dbReference>
<evidence type="ECO:0000256" key="12">
    <source>
        <dbReference type="ARBA" id="ARBA00022683"/>
    </source>
</evidence>
<keyword evidence="22" id="KW-1185">Reference proteome</keyword>
<dbReference type="InterPro" id="IPR036637">
    <property type="entry name" value="Phosphohistidine_dom_sf"/>
</dbReference>
<keyword evidence="9 17" id="KW-0963">Cytoplasm</keyword>
<dbReference type="Gene3D" id="1.10.274.10">
    <property type="entry name" value="PtsI, HPr-binding domain"/>
    <property type="match status" value="1"/>
</dbReference>
<evidence type="ECO:0000259" key="18">
    <source>
        <dbReference type="Pfam" id="PF00391"/>
    </source>
</evidence>
<dbReference type="Gene3D" id="3.50.30.10">
    <property type="entry name" value="Phosphohistidine domain"/>
    <property type="match status" value="1"/>
</dbReference>
<evidence type="ECO:0000256" key="16">
    <source>
        <dbReference type="ARBA" id="ARBA00033235"/>
    </source>
</evidence>
<dbReference type="SUPFAM" id="SSF51621">
    <property type="entry name" value="Phosphoenolpyruvate/pyruvate domain"/>
    <property type="match status" value="1"/>
</dbReference>
<feature type="domain" description="PEP-utilising enzyme C-terminal" evidence="19">
    <location>
        <begin position="252"/>
        <end position="553"/>
    </location>
</feature>
<evidence type="ECO:0000256" key="14">
    <source>
        <dbReference type="ARBA" id="ARBA00022777"/>
    </source>
</evidence>
<evidence type="ECO:0000256" key="15">
    <source>
        <dbReference type="ARBA" id="ARBA00022842"/>
    </source>
</evidence>
<comment type="caution">
    <text evidence="21">The sequence shown here is derived from an EMBL/GenBank/DDBJ whole genome shotgun (WGS) entry which is preliminary data.</text>
</comment>
<evidence type="ECO:0000256" key="7">
    <source>
        <dbReference type="ARBA" id="ARBA00016544"/>
    </source>
</evidence>
<protein>
    <recommendedName>
        <fullName evidence="7 17">Phosphoenolpyruvate-protein phosphotransferase</fullName>
        <ecNumber evidence="6 17">2.7.3.9</ecNumber>
    </recommendedName>
    <alternativeName>
        <fullName evidence="16 17">Phosphotransferase system, enzyme I</fullName>
    </alternativeName>
</protein>
<name>A0ABN0P128_TRELE</name>
<dbReference type="SUPFAM" id="SSF47831">
    <property type="entry name" value="Enzyme I of the PEP:sugar phosphotransferase system HPr-binding (sub)domain"/>
    <property type="match status" value="1"/>
</dbReference>
<evidence type="ECO:0000256" key="3">
    <source>
        <dbReference type="ARBA" id="ARBA00002728"/>
    </source>
</evidence>
<dbReference type="InterPro" id="IPR040442">
    <property type="entry name" value="Pyrv_kinase-like_dom_sf"/>
</dbReference>
<dbReference type="InterPro" id="IPR008731">
    <property type="entry name" value="PTS_EIN"/>
</dbReference>
<evidence type="ECO:0000256" key="17">
    <source>
        <dbReference type="PIRNR" id="PIRNR000732"/>
    </source>
</evidence>
<reference evidence="21 22" key="1">
    <citation type="submission" date="2013-08" db="EMBL/GenBank/DDBJ databases">
        <authorList>
            <person name="Weinstock G."/>
            <person name="Sodergren E."/>
            <person name="Wylie T."/>
            <person name="Fulton L."/>
            <person name="Fulton R."/>
            <person name="Fronick C."/>
            <person name="O'Laughlin M."/>
            <person name="Godfrey J."/>
            <person name="Miner T."/>
            <person name="Herter B."/>
            <person name="Appelbaum E."/>
            <person name="Cordes M."/>
            <person name="Lek S."/>
            <person name="Wollam A."/>
            <person name="Pepin K.H."/>
            <person name="Palsikar V.B."/>
            <person name="Mitreva M."/>
            <person name="Wilson R.K."/>
        </authorList>
    </citation>
    <scope>NUCLEOTIDE SEQUENCE [LARGE SCALE GENOMIC DNA]</scope>
    <source>
        <strain evidence="21 22">ATCC 700332</strain>
    </source>
</reference>
<evidence type="ECO:0000256" key="8">
    <source>
        <dbReference type="ARBA" id="ARBA00022448"/>
    </source>
</evidence>
<comment type="function">
    <text evidence="3 17">General (non sugar-specific) component of the phosphoenolpyruvate-dependent sugar phosphotransferase system (sugar PTS). This major carbohydrate active-transport system catalyzes the phosphorylation of incoming sugar substrates concomitantly with their translocation across the cell membrane. Enzyme I transfers the phosphoryl group from phosphoenolpyruvate (PEP) to the phosphoryl carrier protein (HPr).</text>
</comment>
<sequence length="583" mass="64668">MKILQGIAASNGLARGSAFVLSARKRRQNADKIAVAPEQIEEDWQRFENARKQTADYFTSLIDTSNKRQAEIFQTYILMLSDPDFLLQIKTEHQKQCVCIEWVVQKKVEEACQMLRSANDPYLTERAEDISDVYGKVLDMLAGSSCEHTDEVPKNAVLAAISLSPADAVWLSKHNVSAVLLQEGSKNSHLAILARSYGIPLIFGISGIEDYIHSGDSVIADGETGYVFVQPDKKTSDEYRKKEAEYETHKKRLALFAGKRAQTKDGFEINLYANIGSVEEARIALKEGADGIGLFRTEFLFMNSENTGHAQSAEYTQTAADEEAQFNTYKEVLNIMGKRPVVIRTLDAGADKIVNIPELKEEAEKNPLLGNRAIRLSLSHPDIFKTQLRALLRAGVYGNLKIMLPLITDIGEIVQSKELIEQAKKELKEQGIVFNENIPVGIMVETPAAALTAERMAKHAAFFSIGSNDLTQYTLCIDRESTSSAKLFEELHPAVTGLIRKTVEAARTHNIPVSVCGEMAGKPSSMLFLLALGVTSFSTAARNLCVLKETLARFTLEQIRSLQTPEDYGSAAQLKKRLENFLR</sequence>
<evidence type="ECO:0000313" key="21">
    <source>
        <dbReference type="EMBL" id="ERJ94201.1"/>
    </source>
</evidence>
<dbReference type="InterPro" id="IPR024692">
    <property type="entry name" value="PTS_EI"/>
</dbReference>
<keyword evidence="15 17" id="KW-0460">Magnesium</keyword>
<dbReference type="NCBIfam" id="TIGR01417">
    <property type="entry name" value="PTS_I_fam"/>
    <property type="match status" value="1"/>
</dbReference>
<dbReference type="Gene3D" id="3.20.20.60">
    <property type="entry name" value="Phosphoenolpyruvate-binding domains"/>
    <property type="match status" value="1"/>
</dbReference>
<evidence type="ECO:0000256" key="2">
    <source>
        <dbReference type="ARBA" id="ARBA00001946"/>
    </source>
</evidence>
<feature type="domain" description="Phosphotransferase system enzyme I N-terminal" evidence="20">
    <location>
        <begin position="5"/>
        <end position="126"/>
    </location>
</feature>
<evidence type="ECO:0000256" key="1">
    <source>
        <dbReference type="ARBA" id="ARBA00000683"/>
    </source>
</evidence>
<dbReference type="InterPro" id="IPR006318">
    <property type="entry name" value="PTS_EI-like"/>
</dbReference>
<dbReference type="InterPro" id="IPR000121">
    <property type="entry name" value="PEP_util_C"/>
</dbReference>
<keyword evidence="8 17" id="KW-0813">Transport</keyword>
<gene>
    <name evidence="21" type="ORF">HMPREF9193_00170</name>
</gene>
<evidence type="ECO:0000256" key="13">
    <source>
        <dbReference type="ARBA" id="ARBA00022723"/>
    </source>
</evidence>
<dbReference type="PIRSF" id="PIRSF000732">
    <property type="entry name" value="PTS_enzyme_I"/>
    <property type="match status" value="1"/>
</dbReference>
<keyword evidence="11 17" id="KW-0808">Transferase</keyword>
<comment type="similarity">
    <text evidence="5 17">Belongs to the PEP-utilizing enzyme family.</text>
</comment>
<evidence type="ECO:0000259" key="20">
    <source>
        <dbReference type="Pfam" id="PF05524"/>
    </source>
</evidence>
<evidence type="ECO:0000256" key="9">
    <source>
        <dbReference type="ARBA" id="ARBA00022490"/>
    </source>
</evidence>
<dbReference type="InterPro" id="IPR050499">
    <property type="entry name" value="PEP-utilizing_PTS_enzyme"/>
</dbReference>
<evidence type="ECO:0000256" key="6">
    <source>
        <dbReference type="ARBA" id="ARBA00012232"/>
    </source>
</evidence>
<organism evidence="21 22">
    <name type="scientific">Treponema lecithinolyticum ATCC 700332</name>
    <dbReference type="NCBI Taxonomy" id="1321815"/>
    <lineage>
        <taxon>Bacteria</taxon>
        <taxon>Pseudomonadati</taxon>
        <taxon>Spirochaetota</taxon>
        <taxon>Spirochaetia</taxon>
        <taxon>Spirochaetales</taxon>
        <taxon>Treponemataceae</taxon>
        <taxon>Treponema</taxon>
    </lineage>
</organism>
<dbReference type="Pfam" id="PF05524">
    <property type="entry name" value="PEP-utilisers_N"/>
    <property type="match status" value="1"/>
</dbReference>
<dbReference type="EMBL" id="AWVH01000005">
    <property type="protein sequence ID" value="ERJ94201.1"/>
    <property type="molecule type" value="Genomic_DNA"/>
</dbReference>
<proteinExistence type="inferred from homology"/>
<keyword evidence="13 17" id="KW-0479">Metal-binding</keyword>
<dbReference type="EC" id="2.7.3.9" evidence="6 17"/>
<dbReference type="InterPro" id="IPR015813">
    <property type="entry name" value="Pyrv/PenolPyrv_kinase-like_dom"/>
</dbReference>
<accession>A0ABN0P128</accession>
<evidence type="ECO:0000313" key="22">
    <source>
        <dbReference type="Proteomes" id="UP000016649"/>
    </source>
</evidence>
<keyword evidence="12 17" id="KW-0598">Phosphotransferase system</keyword>
<dbReference type="RefSeq" id="WP_021686575.1">
    <property type="nucleotide sequence ID" value="NZ_KI260561.1"/>
</dbReference>
<dbReference type="Proteomes" id="UP000016649">
    <property type="component" value="Unassembled WGS sequence"/>
</dbReference>
<dbReference type="Pfam" id="PF02896">
    <property type="entry name" value="PEP-utilizers_C"/>
    <property type="match status" value="1"/>
</dbReference>
<evidence type="ECO:0000256" key="11">
    <source>
        <dbReference type="ARBA" id="ARBA00022679"/>
    </source>
</evidence>
<evidence type="ECO:0000256" key="10">
    <source>
        <dbReference type="ARBA" id="ARBA00022597"/>
    </source>
</evidence>
<keyword evidence="14 17" id="KW-0418">Kinase</keyword>
<comment type="cofactor">
    <cofactor evidence="2 17">
        <name>Mg(2+)</name>
        <dbReference type="ChEBI" id="CHEBI:18420"/>
    </cofactor>
</comment>
<keyword evidence="10 17" id="KW-0762">Sugar transport</keyword>
<evidence type="ECO:0000259" key="19">
    <source>
        <dbReference type="Pfam" id="PF02896"/>
    </source>
</evidence>
<dbReference type="InterPro" id="IPR008279">
    <property type="entry name" value="PEP-util_enz_mobile_dom"/>
</dbReference>
<dbReference type="SUPFAM" id="SSF52009">
    <property type="entry name" value="Phosphohistidine domain"/>
    <property type="match status" value="1"/>
</dbReference>
<evidence type="ECO:0000256" key="4">
    <source>
        <dbReference type="ARBA" id="ARBA00004496"/>
    </source>
</evidence>